<gene>
    <name evidence="3" type="ORF">OS493_029502</name>
</gene>
<name>A0A9W9YC95_9CNID</name>
<evidence type="ECO:0000313" key="3">
    <source>
        <dbReference type="EMBL" id="KAJ7325639.1"/>
    </source>
</evidence>
<dbReference type="AlphaFoldDB" id="A0A9W9YC95"/>
<sequence length="1116" mass="119325">MANEGQFSSANAEPMEDNGDLTLSSAATPEETVSSVNGPSNEAQCCSVNTESEISPMEENDNLTLSSAATMEETVCKVKGLSNEAQSSSVNRESEITPMAVEDNGDLTLSSAAAPEETVSNVDGLPNEAQCSSVNMEHMEDNDDLTLSCAATPEETVSNVDGLSNEAHSSSANTEHMEDNDDLTFSCTATPEETVSRIDGLSNEAQFSSVNRESEISPMELGDDPTSCAVGFDKLQVSVVEDPSNEVSSSGINIKTEVTSEADSIVLTFFFAATSEPVSTAVDSSIERRSYSVTRETEIVPMKGFDDLTLSSETATSQTVSAKEDTSSNEGTSSDSVSTTSADTLMEDSDDMKLAAVAKGIHVNNQTSTSVVNRKNKMPLSVSKDFKQPPPKKIKLILAISASNDFQLKTCLENHLKLAISRNWESARDIQHLYHPLVHMVILFGKCDLLEFLLKERLGHVESYVDSTCQSPLQTLLMQIQHYMPTASFDEKVTAFQRMLQLLVQYNYNILLVRDGVTDDSILHTCTKKIRDLSKQIKAAESLEESHAKLLKLLKERKLLEQLFKEMMQAFQKLGHEEPRIRHQVVKLILSRNKAEMTIFKILEAEEFISIRNTIIFVTQQIRAEDEDEVMAENTSTTCTVSKPASACTSVQTALSSLAVKPSQATSLSYNCLSVQAPDGCPNPSTSTTVADSACSSVQTVPPSLVVNPLRATALSPNCLSVQAPDGCPNHSTSTTVAATVQTVVPSLAVNPSRSRLESRLLKDLHVVLMALSPNCPSFQASDGCPTQPTSTTAAASACASVQTVLSSLAVNPLRATAVPRNCPSVQAPDGCPNQSPSTTAAASSLPPSLAVNPSGAKALSHIINCLCVQAPVRSVNKPTCTSTEVSVAMSSPQTKLSTQDVCPHQSTSDSMTVVASACASVQTVLSSLAVNPSRATALSHNCLSVQASDGCPNPSTSTTAVTSACASVQTNPLFVQAPQRGVNKSTTVSVSACSTQTSFKLSSHGVNPSETTELSSDCPSVQSPDQCPNPSTSTTMSTSVCSPQTTLSSRTIPSTSSITGHLSTYPRNVQEKTTQLQCLSWLVQLKLHWHRKQYPHPHLVTVQESTYPRDVCQLV</sequence>
<feature type="region of interest" description="Disordered" evidence="2">
    <location>
        <begin position="828"/>
        <end position="848"/>
    </location>
</feature>
<feature type="compositionally biased region" description="Low complexity" evidence="2">
    <location>
        <begin position="1032"/>
        <end position="1060"/>
    </location>
</feature>
<keyword evidence="1" id="KW-0175">Coiled coil</keyword>
<feature type="compositionally biased region" description="Polar residues" evidence="2">
    <location>
        <begin position="158"/>
        <end position="174"/>
    </location>
</feature>
<proteinExistence type="predicted"/>
<feature type="compositionally biased region" description="Polar residues" evidence="2">
    <location>
        <begin position="1001"/>
        <end position="1031"/>
    </location>
</feature>
<feature type="region of interest" description="Disordered" evidence="2">
    <location>
        <begin position="1001"/>
        <end position="1062"/>
    </location>
</feature>
<comment type="caution">
    <text evidence="3">The sequence shown here is derived from an EMBL/GenBank/DDBJ whole genome shotgun (WGS) entry which is preliminary data.</text>
</comment>
<evidence type="ECO:0000256" key="2">
    <source>
        <dbReference type="SAM" id="MobiDB-lite"/>
    </source>
</evidence>
<accession>A0A9W9YC95</accession>
<feature type="region of interest" description="Disordered" evidence="2">
    <location>
        <begin position="158"/>
        <end position="179"/>
    </location>
</feature>
<feature type="region of interest" description="Disordered" evidence="2">
    <location>
        <begin position="316"/>
        <end position="341"/>
    </location>
</feature>
<feature type="compositionally biased region" description="Polar residues" evidence="2">
    <location>
        <begin position="1"/>
        <end position="11"/>
    </location>
</feature>
<feature type="compositionally biased region" description="Polar residues" evidence="2">
    <location>
        <begin position="21"/>
        <end position="53"/>
    </location>
</feature>
<dbReference type="Proteomes" id="UP001163046">
    <property type="component" value="Unassembled WGS sequence"/>
</dbReference>
<reference evidence="3" key="1">
    <citation type="submission" date="2023-01" db="EMBL/GenBank/DDBJ databases">
        <title>Genome assembly of the deep-sea coral Lophelia pertusa.</title>
        <authorList>
            <person name="Herrera S."/>
            <person name="Cordes E."/>
        </authorList>
    </citation>
    <scope>NUCLEOTIDE SEQUENCE</scope>
    <source>
        <strain evidence="3">USNM1676648</strain>
        <tissue evidence="3">Polyp</tissue>
    </source>
</reference>
<feature type="compositionally biased region" description="Low complexity" evidence="2">
    <location>
        <begin position="332"/>
        <end position="341"/>
    </location>
</feature>
<keyword evidence="4" id="KW-1185">Reference proteome</keyword>
<feature type="coiled-coil region" evidence="1">
    <location>
        <begin position="523"/>
        <end position="563"/>
    </location>
</feature>
<feature type="region of interest" description="Disordered" evidence="2">
    <location>
        <begin position="1"/>
        <end position="60"/>
    </location>
</feature>
<protein>
    <submittedName>
        <fullName evidence="3">Uncharacterized protein</fullName>
    </submittedName>
</protein>
<evidence type="ECO:0000256" key="1">
    <source>
        <dbReference type="SAM" id="Coils"/>
    </source>
</evidence>
<organism evidence="3 4">
    <name type="scientific">Desmophyllum pertusum</name>
    <dbReference type="NCBI Taxonomy" id="174260"/>
    <lineage>
        <taxon>Eukaryota</taxon>
        <taxon>Metazoa</taxon>
        <taxon>Cnidaria</taxon>
        <taxon>Anthozoa</taxon>
        <taxon>Hexacorallia</taxon>
        <taxon>Scleractinia</taxon>
        <taxon>Caryophylliina</taxon>
        <taxon>Caryophylliidae</taxon>
        <taxon>Desmophyllum</taxon>
    </lineage>
</organism>
<evidence type="ECO:0000313" key="4">
    <source>
        <dbReference type="Proteomes" id="UP001163046"/>
    </source>
</evidence>
<dbReference type="EMBL" id="MU827807">
    <property type="protein sequence ID" value="KAJ7325639.1"/>
    <property type="molecule type" value="Genomic_DNA"/>
</dbReference>
<feature type="compositionally biased region" description="Low complexity" evidence="2">
    <location>
        <begin position="836"/>
        <end position="848"/>
    </location>
</feature>